<evidence type="ECO:0000256" key="1">
    <source>
        <dbReference type="SAM" id="MobiDB-lite"/>
    </source>
</evidence>
<reference evidence="3 4" key="1">
    <citation type="submission" date="2019-08" db="EMBL/GenBank/DDBJ databases">
        <title>The genome of the soybean aphid Biotype 1, its phylome, world population structure and adaptation to the North American continent.</title>
        <authorList>
            <person name="Giordano R."/>
            <person name="Donthu R.K."/>
            <person name="Hernandez A.G."/>
            <person name="Wright C.L."/>
            <person name="Zimin A.V."/>
        </authorList>
    </citation>
    <scope>NUCLEOTIDE SEQUENCE [LARGE SCALE GENOMIC DNA]</scope>
    <source>
        <tissue evidence="3">Whole aphids</tissue>
    </source>
</reference>
<accession>A0A6G0STG7</accession>
<organism evidence="3 4">
    <name type="scientific">Aphis glycines</name>
    <name type="common">Soybean aphid</name>
    <dbReference type="NCBI Taxonomy" id="307491"/>
    <lineage>
        <taxon>Eukaryota</taxon>
        <taxon>Metazoa</taxon>
        <taxon>Ecdysozoa</taxon>
        <taxon>Arthropoda</taxon>
        <taxon>Hexapoda</taxon>
        <taxon>Insecta</taxon>
        <taxon>Pterygota</taxon>
        <taxon>Neoptera</taxon>
        <taxon>Paraneoptera</taxon>
        <taxon>Hemiptera</taxon>
        <taxon>Sternorrhyncha</taxon>
        <taxon>Aphidomorpha</taxon>
        <taxon>Aphidoidea</taxon>
        <taxon>Aphididae</taxon>
        <taxon>Aphidini</taxon>
        <taxon>Aphis</taxon>
        <taxon>Aphis</taxon>
    </lineage>
</organism>
<keyword evidence="4" id="KW-1185">Reference proteome</keyword>
<feature type="compositionally biased region" description="Polar residues" evidence="1">
    <location>
        <begin position="596"/>
        <end position="621"/>
    </location>
</feature>
<dbReference type="Gene3D" id="3.60.10.10">
    <property type="entry name" value="Endonuclease/exonuclease/phosphatase"/>
    <property type="match status" value="2"/>
</dbReference>
<feature type="region of interest" description="Disordered" evidence="1">
    <location>
        <begin position="909"/>
        <end position="967"/>
    </location>
</feature>
<dbReference type="InterPro" id="IPR036691">
    <property type="entry name" value="Endo/exonu/phosph_ase_sf"/>
</dbReference>
<dbReference type="Pfam" id="PF07530">
    <property type="entry name" value="PRE_C2HC"/>
    <property type="match status" value="1"/>
</dbReference>
<dbReference type="PANTHER" id="PTHR33273">
    <property type="entry name" value="DOMAIN-CONTAINING PROTEIN, PUTATIVE-RELATED"/>
    <property type="match status" value="1"/>
</dbReference>
<dbReference type="PANTHER" id="PTHR33273:SF4">
    <property type="entry name" value="ENDONUCLEASE_EXONUCLEASE_PHOSPHATASE DOMAIN-CONTAINING PROTEIN"/>
    <property type="match status" value="1"/>
</dbReference>
<dbReference type="Proteomes" id="UP000475862">
    <property type="component" value="Unassembled WGS sequence"/>
</dbReference>
<protein>
    <recommendedName>
        <fullName evidence="2">Pre-C2HC domain-containing protein</fullName>
    </recommendedName>
</protein>
<dbReference type="SUPFAM" id="SSF56219">
    <property type="entry name" value="DNase I-like"/>
    <property type="match status" value="2"/>
</dbReference>
<gene>
    <name evidence="3" type="ORF">AGLY_018026</name>
</gene>
<feature type="region of interest" description="Disordered" evidence="1">
    <location>
        <begin position="590"/>
        <end position="651"/>
    </location>
</feature>
<dbReference type="InterPro" id="IPR005135">
    <property type="entry name" value="Endo/exonuclease/phosphatase"/>
</dbReference>
<feature type="region of interest" description="Disordered" evidence="1">
    <location>
        <begin position="667"/>
        <end position="691"/>
    </location>
</feature>
<dbReference type="CDD" id="cd09077">
    <property type="entry name" value="R1-I-EN"/>
    <property type="match status" value="1"/>
</dbReference>
<dbReference type="EMBL" id="VYZN01002678">
    <property type="protein sequence ID" value="KAE9521562.1"/>
    <property type="molecule type" value="Genomic_DNA"/>
</dbReference>
<dbReference type="OrthoDB" id="6630637at2759"/>
<dbReference type="GO" id="GO:0003824">
    <property type="term" value="F:catalytic activity"/>
    <property type="evidence" value="ECO:0007669"/>
    <property type="project" value="InterPro"/>
</dbReference>
<evidence type="ECO:0000313" key="4">
    <source>
        <dbReference type="Proteomes" id="UP000475862"/>
    </source>
</evidence>
<dbReference type="SMART" id="SM00596">
    <property type="entry name" value="PRE_C2HC"/>
    <property type="match status" value="1"/>
</dbReference>
<feature type="domain" description="Pre-C2HC" evidence="2">
    <location>
        <begin position="778"/>
        <end position="846"/>
    </location>
</feature>
<dbReference type="Pfam" id="PF14529">
    <property type="entry name" value="Exo_endo_phos_2"/>
    <property type="match status" value="2"/>
</dbReference>
<evidence type="ECO:0000259" key="2">
    <source>
        <dbReference type="SMART" id="SM00596"/>
    </source>
</evidence>
<proteinExistence type="predicted"/>
<sequence>MFQTAVDTEADLLIISEPFRRCGDESRWCFSEDRLAAVATTSRTDMTHDAYGSGNGFAWMSFRNLTVFSCYSRPGITIQEYSLFLSDFEAAIRGRGACEILVAGDFNAWSVEWGSRINNHRGSLLSDLVNSLGLTVVNTGSTPTFRRAAATSVIDVTFSRAVEIVDWRVLEADSLSDHSYVFYKTASQRLATHSAEPANNEHSGWSVTKRDDIALAEYFTRYHPEIPSGEPTVAKALASATAYDRYLVGACEASMPRRRPGPPRKNPVHWWSEEIADLRRKCLALRRRYQASLRHIDQPGLEECRTAYLTARRDLRRAIKAAKAKCWSELCDQVDHDPWGKPYRIVMKKFRSFSDEAALVLAGLPPADLLGMERKRIRARVAAPPTQGANPPSKATIKRQERCETNIRWQAWWSSTTKGSWTRKLLPDLNRWLGRTVPKMPLSFRMTQALTGRGCFQQYLFRMGRANSPRCTLCYHENDTAEHTLFDCVFFAELRVELANRLGHQPSAEDIPAILCGPEFESLPTDYSERNSKLRNAEEDFRLFYKLVEEIMTLKEDEERRRQAADGRQQRNDPVLNKIIQALDNPDISDQDARLNISTNNPNVSHSPTQNNLNSPNNDGWTHQAEKRNRSSSSEPSSPTQNTNRHKKLFISRNRFDVLSQTDTIEVDTITPNPDPDVSNPEAHTSPVKSTNLPPPIIVKGIKDFVSLRSELIDLVGPENFTFKSSINNLKILTKNPETYRAIIHFLQGAEAEFHTYQMQEDKAYRIVIRNLHPTTNTAEIRTALEEIGFQVRQITNVLHKTTKLNLPIFFVDLEPSELNKDIFHINHILHTKVKIEEPYKKRDLVQCQNCQEYGHTKTYCAHTPRCVRCAEHHITSECLKPRNLPAKCALCQGEHPANYKGCQIHKELQRRRNPNSRTIQSTSINNQSNPKTTVKTSSTESNPSPSQKRTYANVTSNQEPPKSINSNQLDTAELSLVLHEKRIDIALLSETHLTNRTKIHIPDYTILRSNHPDGTAHGGAAIIIRSTILFHNVSQISEPHIQSFTIQITLDHSPISISAAYCPPNQIISTLLFEQFFNSLGNYFIVGGDLNAKHTQWGCHSNSPRGNSLRQVITTKNYLIISPQDPTYWPTSPRKRPDILDIFVSKIPNRFNTIIDNLTNPHSDHSPVLLTLDTSPQKRSMNPTLINGIINWEKFQSILTNDINLNVSLKSPNQLEESVQCLTSTIQNAAWSSCKPKIIDNYNQSNLSLPTYLRSLIVQKRRARATWQRTKYPTDKTNYNHLCTLLKRQMAKQRSEDFAKQTSLLTEKDGSLYKLICQRFENKSTDINDMCTNFKKINSALLDKINGERETLQQYLNIDKKHNLNPNGDRTKRSSFFGGIGKLQRALFGVLTEEEGEEYQNKIKLLEEKHCCFRRIKLKFSKALLIQ</sequence>
<name>A0A6G0STG7_APHGL</name>
<evidence type="ECO:0000313" key="3">
    <source>
        <dbReference type="EMBL" id="KAE9521562.1"/>
    </source>
</evidence>
<comment type="caution">
    <text evidence="3">The sequence shown here is derived from an EMBL/GenBank/DDBJ whole genome shotgun (WGS) entry which is preliminary data.</text>
</comment>
<feature type="compositionally biased region" description="Polar residues" evidence="1">
    <location>
        <begin position="916"/>
        <end position="967"/>
    </location>
</feature>
<dbReference type="InterPro" id="IPR006579">
    <property type="entry name" value="Pre_C2HC_dom"/>
</dbReference>